<dbReference type="PIRSF" id="PIRSF018266">
    <property type="entry name" value="FecR"/>
    <property type="match status" value="1"/>
</dbReference>
<evidence type="ECO:0000259" key="3">
    <source>
        <dbReference type="Pfam" id="PF16344"/>
    </source>
</evidence>
<protein>
    <submittedName>
        <fullName evidence="4">FecR domain-containing protein</fullName>
    </submittedName>
</protein>
<dbReference type="Gene3D" id="3.55.50.30">
    <property type="match status" value="1"/>
</dbReference>
<comment type="caution">
    <text evidence="4">The sequence shown here is derived from an EMBL/GenBank/DDBJ whole genome shotgun (WGS) entry which is preliminary data.</text>
</comment>
<keyword evidence="1" id="KW-0812">Transmembrane</keyword>
<dbReference type="Gene3D" id="2.60.120.1440">
    <property type="match status" value="1"/>
</dbReference>
<feature type="transmembrane region" description="Helical" evidence="1">
    <location>
        <begin position="63"/>
        <end position="83"/>
    </location>
</feature>
<evidence type="ECO:0000313" key="4">
    <source>
        <dbReference type="EMBL" id="MBO8474200.1"/>
    </source>
</evidence>
<dbReference type="PANTHER" id="PTHR30273">
    <property type="entry name" value="PERIPLASMIC SIGNAL SENSOR AND SIGMA FACTOR ACTIVATOR FECR-RELATED"/>
    <property type="match status" value="1"/>
</dbReference>
<dbReference type="Pfam" id="PF04773">
    <property type="entry name" value="FecR"/>
    <property type="match status" value="1"/>
</dbReference>
<gene>
    <name evidence="4" type="ORF">IAB91_02785</name>
</gene>
<sequence>MTKEDIFRYFKGEATEDEKDRLNAWIEESADNRKIYREAGIEYELLVMHGTSEQDHKRPYRNVIRTVASVAAAVVFFLAGSWLSEYSLDRSLDTQPVEVSVPAGQRMTLTLADGTLVELNAGAKMKYPALFKGKTRKVQLEGEAMFHVTHDGKHPFIVNTFAADVTVLGTRFNVNADPQAKEFAATLIEGKVQVSTHDADRQTVTLKPDQRVSIREGRLYTEDIRVSDSTLWTEGIIDISNISFDRLIKKIEKAYGVTVVIERDEMPPFECTTGKIRISDGIDHAMNMLSQLSDFEYERDIASGIIYIR</sequence>
<dbReference type="EMBL" id="JADIMD010000039">
    <property type="protein sequence ID" value="MBO8474200.1"/>
    <property type="molecule type" value="Genomic_DNA"/>
</dbReference>
<reference evidence="4" key="2">
    <citation type="journal article" date="2021" name="PeerJ">
        <title>Extensive microbial diversity within the chicken gut microbiome revealed by metagenomics and culture.</title>
        <authorList>
            <person name="Gilroy R."/>
            <person name="Ravi A."/>
            <person name="Getino M."/>
            <person name="Pursley I."/>
            <person name="Horton D.L."/>
            <person name="Alikhan N.F."/>
            <person name="Baker D."/>
            <person name="Gharbi K."/>
            <person name="Hall N."/>
            <person name="Watson M."/>
            <person name="Adriaenssens E.M."/>
            <person name="Foster-Nyarko E."/>
            <person name="Jarju S."/>
            <person name="Secka A."/>
            <person name="Antonio M."/>
            <person name="Oren A."/>
            <person name="Chaudhuri R.R."/>
            <person name="La Ragione R."/>
            <person name="Hildebrand F."/>
            <person name="Pallen M.J."/>
        </authorList>
    </citation>
    <scope>NUCLEOTIDE SEQUENCE</scope>
    <source>
        <strain evidence="4">B1-13419</strain>
    </source>
</reference>
<reference evidence="4" key="1">
    <citation type="submission" date="2020-10" db="EMBL/GenBank/DDBJ databases">
        <authorList>
            <person name="Gilroy R."/>
        </authorList>
    </citation>
    <scope>NUCLEOTIDE SEQUENCE</scope>
    <source>
        <strain evidence="4">B1-13419</strain>
    </source>
</reference>
<keyword evidence="1" id="KW-1133">Transmembrane helix</keyword>
<dbReference type="Proteomes" id="UP000823757">
    <property type="component" value="Unassembled WGS sequence"/>
</dbReference>
<dbReference type="InterPro" id="IPR006860">
    <property type="entry name" value="FecR"/>
</dbReference>
<feature type="domain" description="FecR protein" evidence="2">
    <location>
        <begin position="99"/>
        <end position="193"/>
    </location>
</feature>
<dbReference type="AlphaFoldDB" id="A0A9D9NI45"/>
<evidence type="ECO:0000313" key="5">
    <source>
        <dbReference type="Proteomes" id="UP000823757"/>
    </source>
</evidence>
<evidence type="ECO:0000259" key="2">
    <source>
        <dbReference type="Pfam" id="PF04773"/>
    </source>
</evidence>
<proteinExistence type="predicted"/>
<dbReference type="InterPro" id="IPR012373">
    <property type="entry name" value="Ferrdict_sens_TM"/>
</dbReference>
<feature type="domain" description="Protein FecR C-terminal" evidence="3">
    <location>
        <begin position="240"/>
        <end position="306"/>
    </location>
</feature>
<name>A0A9D9NI45_9BACT</name>
<dbReference type="InterPro" id="IPR032508">
    <property type="entry name" value="FecR_C"/>
</dbReference>
<dbReference type="FunFam" id="2.60.120.1440:FF:000001">
    <property type="entry name" value="Putative anti-sigma factor"/>
    <property type="match status" value="1"/>
</dbReference>
<evidence type="ECO:0000256" key="1">
    <source>
        <dbReference type="SAM" id="Phobius"/>
    </source>
</evidence>
<keyword evidence="1" id="KW-0472">Membrane</keyword>
<accession>A0A9D9NI45</accession>
<organism evidence="4 5">
    <name type="scientific">Candidatus Cryptobacteroides faecigallinarum</name>
    <dbReference type="NCBI Taxonomy" id="2840763"/>
    <lineage>
        <taxon>Bacteria</taxon>
        <taxon>Pseudomonadati</taxon>
        <taxon>Bacteroidota</taxon>
        <taxon>Bacteroidia</taxon>
        <taxon>Bacteroidales</taxon>
        <taxon>Candidatus Cryptobacteroides</taxon>
    </lineage>
</organism>
<dbReference type="PANTHER" id="PTHR30273:SF2">
    <property type="entry name" value="PROTEIN FECR"/>
    <property type="match status" value="1"/>
</dbReference>
<dbReference type="GO" id="GO:0016989">
    <property type="term" value="F:sigma factor antagonist activity"/>
    <property type="evidence" value="ECO:0007669"/>
    <property type="project" value="TreeGrafter"/>
</dbReference>
<dbReference type="Pfam" id="PF16344">
    <property type="entry name" value="FecR_C"/>
    <property type="match status" value="1"/>
</dbReference>